<organism evidence="1 2">
    <name type="scientific">Qipengyuania aurantiaca</name>
    <dbReference type="NCBI Taxonomy" id="2867233"/>
    <lineage>
        <taxon>Bacteria</taxon>
        <taxon>Pseudomonadati</taxon>
        <taxon>Pseudomonadota</taxon>
        <taxon>Alphaproteobacteria</taxon>
        <taxon>Sphingomonadales</taxon>
        <taxon>Erythrobacteraceae</taxon>
        <taxon>Qipengyuania</taxon>
    </lineage>
</organism>
<dbReference type="RefSeq" id="WP_221426740.1">
    <property type="nucleotide sequence ID" value="NZ_CP081295.1"/>
</dbReference>
<evidence type="ECO:0000313" key="2">
    <source>
        <dbReference type="Proteomes" id="UP000824281"/>
    </source>
</evidence>
<reference evidence="1 2" key="1">
    <citation type="submission" date="2021-08" db="EMBL/GenBank/DDBJ databases">
        <title>Comparative Genomics Analysis of the Genus Qipengyuania Reveals Extensive Genetic Diversity and Metabolic Versatility, Including the Description of Fifteen Novel Species.</title>
        <authorList>
            <person name="Liu Y."/>
        </authorList>
    </citation>
    <scope>NUCLEOTIDE SEQUENCE [LARGE SCALE GENOMIC DNA]</scope>
    <source>
        <strain evidence="1 2">1NDH13</strain>
    </source>
</reference>
<keyword evidence="2" id="KW-1185">Reference proteome</keyword>
<accession>A0ABX8ZU16</accession>
<evidence type="ECO:0000313" key="1">
    <source>
        <dbReference type="EMBL" id="QZD91289.1"/>
    </source>
</evidence>
<gene>
    <name evidence="1" type="ORF">K3148_03080</name>
</gene>
<name>A0ABX8ZU16_9SPHN</name>
<dbReference type="Proteomes" id="UP000824281">
    <property type="component" value="Chromosome"/>
</dbReference>
<protein>
    <submittedName>
        <fullName evidence="1">Uncharacterized protein</fullName>
    </submittedName>
</protein>
<dbReference type="EMBL" id="CP081295">
    <property type="protein sequence ID" value="QZD91289.1"/>
    <property type="molecule type" value="Genomic_DNA"/>
</dbReference>
<proteinExistence type="predicted"/>
<sequence length="46" mass="5013">MFDDDAEEADKVDIARTEGDLASYIYGLQISKHGVLALPVALARSF</sequence>